<dbReference type="InterPro" id="IPR032710">
    <property type="entry name" value="NTF2-like_dom_sf"/>
</dbReference>
<evidence type="ECO:0000313" key="2">
    <source>
        <dbReference type="Proteomes" id="UP000092086"/>
    </source>
</evidence>
<dbReference type="Proteomes" id="UP000092086">
    <property type="component" value="Unassembled WGS sequence"/>
</dbReference>
<accession>A0ABD6NZZ8</accession>
<dbReference type="EMBL" id="LZIT01000242">
    <property type="protein sequence ID" value="OBG32982.1"/>
    <property type="molecule type" value="Genomic_DNA"/>
</dbReference>
<organism evidence="1 2">
    <name type="scientific">Mycobacterium alsense</name>
    <dbReference type="NCBI Taxonomy" id="324058"/>
    <lineage>
        <taxon>Bacteria</taxon>
        <taxon>Bacillati</taxon>
        <taxon>Actinomycetota</taxon>
        <taxon>Actinomycetes</taxon>
        <taxon>Mycobacteriales</taxon>
        <taxon>Mycobacteriaceae</taxon>
        <taxon>Mycobacterium</taxon>
    </lineage>
</organism>
<sequence length="123" mass="13535">MTSADTLIDQLRIRGLIERYCMLLDVGAADELIEMFDEKCLFRMMGQSYRDRGELATAITVNGGRANAVTGWAMLDRSGPRGTTVALAGRYLDELARCSDGTWRFTVRQVQALARPLAATDSG</sequence>
<reference evidence="1 2" key="1">
    <citation type="submission" date="2016-06" db="EMBL/GenBank/DDBJ databases">
        <authorList>
            <person name="Sutton G."/>
            <person name="Brinkac L."/>
            <person name="Sanka R."/>
            <person name="Adams M."/>
            <person name="Lau E."/>
            <person name="Sam S."/>
            <person name="Sreng N."/>
            <person name="Him V."/>
            <person name="Kerleguer A."/>
            <person name="Cheng S."/>
        </authorList>
    </citation>
    <scope>NUCLEOTIDE SEQUENCE [LARGE SCALE GENOMIC DNA]</scope>
    <source>
        <strain evidence="1 2">E2978</strain>
    </source>
</reference>
<proteinExistence type="predicted"/>
<protein>
    <recommendedName>
        <fullName evidence="3">SnoaL-like domain-containing protein</fullName>
    </recommendedName>
</protein>
<gene>
    <name evidence="1" type="ORF">A5672_24930</name>
</gene>
<dbReference type="AlphaFoldDB" id="A0ABD6NZZ8"/>
<comment type="caution">
    <text evidence="1">The sequence shown here is derived from an EMBL/GenBank/DDBJ whole genome shotgun (WGS) entry which is preliminary data.</text>
</comment>
<dbReference type="Gene3D" id="3.10.450.50">
    <property type="match status" value="2"/>
</dbReference>
<name>A0ABD6NZZ8_9MYCO</name>
<evidence type="ECO:0008006" key="3">
    <source>
        <dbReference type="Google" id="ProtNLM"/>
    </source>
</evidence>
<dbReference type="RefSeq" id="WP_067319816.1">
    <property type="nucleotide sequence ID" value="NZ_LZIT01000242.1"/>
</dbReference>
<evidence type="ECO:0000313" key="1">
    <source>
        <dbReference type="EMBL" id="OBG32982.1"/>
    </source>
</evidence>
<dbReference type="SUPFAM" id="SSF54427">
    <property type="entry name" value="NTF2-like"/>
    <property type="match status" value="1"/>
</dbReference>